<dbReference type="PIRSF" id="PIRSF039032">
    <property type="entry name" value="HigB-2"/>
    <property type="match status" value="1"/>
</dbReference>
<dbReference type="RefSeq" id="WP_160335479.1">
    <property type="nucleotide sequence ID" value="NZ_WSRP01000020.1"/>
</dbReference>
<sequence length="104" mass="11872">MLYTVCETPIFCQRAKDVWTDAEREQFIVWIASNPLSGDVIPGTGGLRKVRWNAKGHGRRGGARVIYYNVLEDGEIYLLMVYSKSKFDDLPPALYKSLMEVINE</sequence>
<gene>
    <name evidence="1" type="ORF">E5987_07470</name>
</gene>
<accession>A0A6L6YK28</accession>
<proteinExistence type="predicted"/>
<protein>
    <submittedName>
        <fullName evidence="1">Transcriptional regulator</fullName>
    </submittedName>
</protein>
<dbReference type="InterPro" id="IPR009387">
    <property type="entry name" value="HigB-2"/>
</dbReference>
<keyword evidence="2" id="KW-1185">Reference proteome</keyword>
<dbReference type="OrthoDB" id="197283at2"/>
<evidence type="ECO:0000313" key="1">
    <source>
        <dbReference type="EMBL" id="MVX57048.1"/>
    </source>
</evidence>
<reference evidence="1 2" key="1">
    <citation type="submission" date="2019-12" db="EMBL/GenBank/DDBJ databases">
        <title>Microbes associate with the intestines of laboratory mice.</title>
        <authorList>
            <person name="Navarre W."/>
            <person name="Wong E."/>
        </authorList>
    </citation>
    <scope>NUCLEOTIDE SEQUENCE [LARGE SCALE GENOMIC DNA]</scope>
    <source>
        <strain evidence="1 2">NM82_D38</strain>
    </source>
</reference>
<evidence type="ECO:0000313" key="2">
    <source>
        <dbReference type="Proteomes" id="UP000472580"/>
    </source>
</evidence>
<name>A0A6L6YK28_9BURK</name>
<organism evidence="1 2">
    <name type="scientific">Parasutterella muris</name>
    <dbReference type="NCBI Taxonomy" id="2565572"/>
    <lineage>
        <taxon>Bacteria</taxon>
        <taxon>Pseudomonadati</taxon>
        <taxon>Pseudomonadota</taxon>
        <taxon>Betaproteobacteria</taxon>
        <taxon>Burkholderiales</taxon>
        <taxon>Sutterellaceae</taxon>
        <taxon>Parasutterella</taxon>
    </lineage>
</organism>
<dbReference type="Proteomes" id="UP000472580">
    <property type="component" value="Unassembled WGS sequence"/>
</dbReference>
<comment type="caution">
    <text evidence="1">The sequence shown here is derived from an EMBL/GenBank/DDBJ whole genome shotgun (WGS) entry which is preliminary data.</text>
</comment>
<dbReference type="EMBL" id="WSRP01000020">
    <property type="protein sequence ID" value="MVX57048.1"/>
    <property type="molecule type" value="Genomic_DNA"/>
</dbReference>
<dbReference type="AlphaFoldDB" id="A0A6L6YK28"/>